<feature type="active site" description="Proton acceptor" evidence="12">
    <location>
        <position position="397"/>
    </location>
</feature>
<dbReference type="InterPro" id="IPR020616">
    <property type="entry name" value="Thiolase_N"/>
</dbReference>
<dbReference type="InterPro" id="IPR020613">
    <property type="entry name" value="Thiolase_CS"/>
</dbReference>
<dbReference type="InterPro" id="IPR016039">
    <property type="entry name" value="Thiolase-like"/>
</dbReference>
<evidence type="ECO:0000256" key="10">
    <source>
        <dbReference type="ARBA" id="ARBA00023128"/>
    </source>
</evidence>
<evidence type="ECO:0000256" key="9">
    <source>
        <dbReference type="ARBA" id="ARBA00022958"/>
    </source>
</evidence>
<dbReference type="EC" id="2.3.1.9" evidence="5"/>
<evidence type="ECO:0000256" key="8">
    <source>
        <dbReference type="ARBA" id="ARBA00022946"/>
    </source>
</evidence>
<proteinExistence type="evidence at transcript level"/>
<dbReference type="GO" id="GO:0005739">
    <property type="term" value="C:mitochondrion"/>
    <property type="evidence" value="ECO:0007669"/>
    <property type="project" value="UniProtKB-SubCell"/>
</dbReference>
<dbReference type="PROSITE" id="PS00737">
    <property type="entry name" value="THIOLASE_2"/>
    <property type="match status" value="1"/>
</dbReference>
<evidence type="ECO:0000313" key="16">
    <source>
        <dbReference type="EMBL" id="QFU80948.1"/>
    </source>
</evidence>
<feature type="active site" description="Acyl-thioester intermediate" evidence="12">
    <location>
        <position position="111"/>
    </location>
</feature>
<dbReference type="Pfam" id="PF02803">
    <property type="entry name" value="Thiolase_C"/>
    <property type="match status" value="1"/>
</dbReference>
<keyword evidence="10" id="KW-0496">Mitochondrion</keyword>
<dbReference type="NCBIfam" id="TIGR01930">
    <property type="entry name" value="AcCoA-C-Actrans"/>
    <property type="match status" value="1"/>
</dbReference>
<feature type="domain" description="Thiolase N-terminal" evidence="14">
    <location>
        <begin position="27"/>
        <end position="282"/>
    </location>
</feature>
<dbReference type="GO" id="GO:0003985">
    <property type="term" value="F:acetyl-CoA C-acetyltransferase activity"/>
    <property type="evidence" value="ECO:0007669"/>
    <property type="project" value="UniProtKB-EC"/>
</dbReference>
<dbReference type="AlphaFoldDB" id="A0A5P9NYG8"/>
<dbReference type="SUPFAM" id="SSF53901">
    <property type="entry name" value="Thiolase-like"/>
    <property type="match status" value="2"/>
</dbReference>
<feature type="domain" description="Thiolase C-terminal" evidence="15">
    <location>
        <begin position="290"/>
        <end position="409"/>
    </location>
</feature>
<dbReference type="Pfam" id="PF00108">
    <property type="entry name" value="Thiolase_N"/>
    <property type="match status" value="1"/>
</dbReference>
<evidence type="ECO:0000256" key="6">
    <source>
        <dbReference type="ARBA" id="ARBA00022679"/>
    </source>
</evidence>
<evidence type="ECO:0000259" key="15">
    <source>
        <dbReference type="Pfam" id="PF02803"/>
    </source>
</evidence>
<comment type="similarity">
    <text evidence="3 13">Belongs to the thiolase-like superfamily. Thiolase family.</text>
</comment>
<keyword evidence="8" id="KW-0809">Transit peptide</keyword>
<dbReference type="PANTHER" id="PTHR18919:SF156">
    <property type="entry name" value="ACETYL-COA ACETYLTRANSFERASE, MITOCHONDRIAL"/>
    <property type="match status" value="1"/>
</dbReference>
<accession>A0A5P9NYG8</accession>
<evidence type="ECO:0000256" key="1">
    <source>
        <dbReference type="ARBA" id="ARBA00004173"/>
    </source>
</evidence>
<dbReference type="InterPro" id="IPR020617">
    <property type="entry name" value="Thiolase_C"/>
</dbReference>
<comment type="subunit">
    <text evidence="4">Homotetramer.</text>
</comment>
<dbReference type="CDD" id="cd00751">
    <property type="entry name" value="thiolase"/>
    <property type="match status" value="1"/>
</dbReference>
<evidence type="ECO:0000256" key="12">
    <source>
        <dbReference type="PIRSR" id="PIRSR000429-1"/>
    </source>
</evidence>
<keyword evidence="6 13" id="KW-0808">Transferase</keyword>
<dbReference type="GO" id="GO:0046872">
    <property type="term" value="F:metal ion binding"/>
    <property type="evidence" value="ECO:0007669"/>
    <property type="project" value="UniProtKB-KW"/>
</dbReference>
<dbReference type="PROSITE" id="PS00099">
    <property type="entry name" value="THIOLASE_3"/>
    <property type="match status" value="1"/>
</dbReference>
<organism evidence="16">
    <name type="scientific">Eotetranychus kankitus</name>
    <dbReference type="NCBI Taxonomy" id="2137873"/>
    <lineage>
        <taxon>Eukaryota</taxon>
        <taxon>Metazoa</taxon>
        <taxon>Ecdysozoa</taxon>
        <taxon>Arthropoda</taxon>
        <taxon>Chelicerata</taxon>
        <taxon>Arachnida</taxon>
        <taxon>Acari</taxon>
        <taxon>Acariformes</taxon>
        <taxon>Trombidiformes</taxon>
        <taxon>Prostigmata</taxon>
        <taxon>Eleutherengona</taxon>
        <taxon>Raphignathae</taxon>
        <taxon>Tetranychoidea</taxon>
        <taxon>Tetranychidae</taxon>
        <taxon>Eotetranychus</taxon>
    </lineage>
</organism>
<evidence type="ECO:0000256" key="2">
    <source>
        <dbReference type="ARBA" id="ARBA00005189"/>
    </source>
</evidence>
<name>A0A5P9NYG8_9ACAR</name>
<evidence type="ECO:0000256" key="3">
    <source>
        <dbReference type="ARBA" id="ARBA00010982"/>
    </source>
</evidence>
<evidence type="ECO:0000259" key="14">
    <source>
        <dbReference type="Pfam" id="PF00108"/>
    </source>
</evidence>
<evidence type="ECO:0000256" key="4">
    <source>
        <dbReference type="ARBA" id="ARBA00011881"/>
    </source>
</evidence>
<keyword evidence="11 13" id="KW-0012">Acyltransferase</keyword>
<dbReference type="InterPro" id="IPR020610">
    <property type="entry name" value="Thiolase_AS"/>
</dbReference>
<dbReference type="InterPro" id="IPR020615">
    <property type="entry name" value="Thiolase_acyl_enz_int_AS"/>
</dbReference>
<comment type="pathway">
    <text evidence="2">Lipid metabolism.</text>
</comment>
<evidence type="ECO:0000256" key="5">
    <source>
        <dbReference type="ARBA" id="ARBA00012705"/>
    </source>
</evidence>
<evidence type="ECO:0000256" key="11">
    <source>
        <dbReference type="ARBA" id="ARBA00023315"/>
    </source>
</evidence>
<sequence length="411" mass="43378">MSILKLALKSSTVQSIRQLSGSSGSDVVVVSALRTPIGSFRGSLSQLSAAQMATQVIKALISQSSVKPEQIDEVIMGHILTHGGGQHPTRQAVINSGLPSATVTSTVNKLCASGMKSLMLASGLLSLKQANIMIAGGMESMSNVPFILKRGDTNYGHTQLYDALLSDGLMDAFHNIHMGNCGENTAKKYGITREDQDKFAIGSYEKSAAAAKAGLFDKERISVTVPDRKSGTKTISDDEEYHKVDFNKIGSLKSVFQKDGTITAANASKLNDGAAVSLLMRSNTASELGLQPLAKIVDYADNEIEPIDFPIAPVEAMRKLLDRNGLKAHNVTMWEINEAFSVVPLVNIKLLGLDAQKVNIHGGAVSLGHPIGMSGARIVNHLAHTLKSGEFGIASICNGGGGASAILIQGN</sequence>
<dbReference type="Gene3D" id="3.40.47.10">
    <property type="match status" value="2"/>
</dbReference>
<reference evidence="16" key="1">
    <citation type="submission" date="2019-04" db="EMBL/GenBank/DDBJ databases">
        <title>De novo RNA-seq and annotation of juvenile hormone and ecdysteroid biosynthesis genes and microrna in a spider mite Eotetranychus kankitus.</title>
        <authorList>
            <person name="Li G."/>
        </authorList>
    </citation>
    <scope>NUCLEOTIDE SEQUENCE</scope>
</reference>
<comment type="subcellular location">
    <subcellularLocation>
        <location evidence="1">Mitochondrion</location>
    </subcellularLocation>
</comment>
<evidence type="ECO:0000256" key="13">
    <source>
        <dbReference type="RuleBase" id="RU003557"/>
    </source>
</evidence>
<dbReference type="GO" id="GO:0006635">
    <property type="term" value="P:fatty acid beta-oxidation"/>
    <property type="evidence" value="ECO:0007669"/>
    <property type="project" value="TreeGrafter"/>
</dbReference>
<dbReference type="PIRSF" id="PIRSF000429">
    <property type="entry name" value="Ac-CoA_Ac_transf"/>
    <property type="match status" value="1"/>
</dbReference>
<keyword evidence="9" id="KW-0630">Potassium</keyword>
<dbReference type="PROSITE" id="PS00098">
    <property type="entry name" value="THIOLASE_1"/>
    <property type="match status" value="1"/>
</dbReference>
<dbReference type="PANTHER" id="PTHR18919">
    <property type="entry name" value="ACETYL-COA C-ACYLTRANSFERASE"/>
    <property type="match status" value="1"/>
</dbReference>
<dbReference type="FunFam" id="3.40.47.10:FF:000007">
    <property type="entry name" value="acetyl-CoA acetyltransferase, mitochondrial"/>
    <property type="match status" value="1"/>
</dbReference>
<evidence type="ECO:0000256" key="7">
    <source>
        <dbReference type="ARBA" id="ARBA00022723"/>
    </source>
</evidence>
<dbReference type="InterPro" id="IPR002155">
    <property type="entry name" value="Thiolase"/>
</dbReference>
<dbReference type="EMBL" id="MK733899">
    <property type="protein sequence ID" value="QFU80948.1"/>
    <property type="molecule type" value="mRNA"/>
</dbReference>
<protein>
    <recommendedName>
        <fullName evidence="5">acetyl-CoA C-acetyltransferase</fullName>
        <ecNumber evidence="5">2.3.1.9</ecNumber>
    </recommendedName>
</protein>
<keyword evidence="7" id="KW-0479">Metal-binding</keyword>
<feature type="active site" description="Proton acceptor" evidence="12">
    <location>
        <position position="369"/>
    </location>
</feature>